<accession>A0ACC4DZ58</accession>
<gene>
    <name evidence="1" type="ORF">ACCO45_003147</name>
</gene>
<evidence type="ECO:0000313" key="1">
    <source>
        <dbReference type="EMBL" id="KAL3961624.1"/>
    </source>
</evidence>
<reference evidence="1" key="1">
    <citation type="submission" date="2024-12" db="EMBL/GenBank/DDBJ databases">
        <title>Comparative genomics and development of molecular markers within Purpureocillium lilacinum and among Purpureocillium species.</title>
        <authorList>
            <person name="Yeh Z.-Y."/>
            <person name="Ni N.-T."/>
            <person name="Lo P.-H."/>
            <person name="Mushyakhwo K."/>
            <person name="Lin C.-F."/>
            <person name="Nai Y.-S."/>
        </authorList>
    </citation>
    <scope>NUCLEOTIDE SEQUENCE</scope>
    <source>
        <tissue evidence="1">Conidia</tissue>
    </source>
</reference>
<dbReference type="Proteomes" id="UP001638806">
    <property type="component" value="Unassembled WGS sequence"/>
</dbReference>
<dbReference type="EMBL" id="JBGNUJ010000003">
    <property type="protein sequence ID" value="KAL3961624.1"/>
    <property type="molecule type" value="Genomic_DNA"/>
</dbReference>
<sequence>MVSTSHQLMPIAPALVNLCGPRDQGQPGSSSRRAGAMEGWGKSERSSPASPCDQPAGVNQYRESACSKQTGMAIPGDASDIHTGSRLALSAAELPATEERPSFIRPWRNPVNHRLPAVASKHLTRHELQRRRSRRCHLFALGRRTSASLSGSWPESGDGDFQICPPPGARIPVTGGIMRLTRAETLPSPRGSDSSEPLPLCLGAKHQGSIALDLAPPPPPPPSGKRQLL</sequence>
<evidence type="ECO:0000313" key="2">
    <source>
        <dbReference type="Proteomes" id="UP001638806"/>
    </source>
</evidence>
<name>A0ACC4DZ58_PURLI</name>
<organism evidence="1 2">
    <name type="scientific">Purpureocillium lilacinum</name>
    <name type="common">Paecilomyces lilacinus</name>
    <dbReference type="NCBI Taxonomy" id="33203"/>
    <lineage>
        <taxon>Eukaryota</taxon>
        <taxon>Fungi</taxon>
        <taxon>Dikarya</taxon>
        <taxon>Ascomycota</taxon>
        <taxon>Pezizomycotina</taxon>
        <taxon>Sordariomycetes</taxon>
        <taxon>Hypocreomycetidae</taxon>
        <taxon>Hypocreales</taxon>
        <taxon>Ophiocordycipitaceae</taxon>
        <taxon>Purpureocillium</taxon>
    </lineage>
</organism>
<keyword evidence="2" id="KW-1185">Reference proteome</keyword>
<protein>
    <submittedName>
        <fullName evidence="1">Uncharacterized protein</fullName>
    </submittedName>
</protein>
<comment type="caution">
    <text evidence="1">The sequence shown here is derived from an EMBL/GenBank/DDBJ whole genome shotgun (WGS) entry which is preliminary data.</text>
</comment>
<proteinExistence type="predicted"/>